<dbReference type="Gene3D" id="1.10.150.660">
    <property type="match status" value="1"/>
</dbReference>
<dbReference type="RefSeq" id="WP_149564681.1">
    <property type="nucleotide sequence ID" value="NZ_AP018930.1"/>
</dbReference>
<dbReference type="AlphaFoldDB" id="A0A510E0M8"/>
<organism evidence="2 3">
    <name type="scientific">Sulfuracidifex tepidarius</name>
    <dbReference type="NCBI Taxonomy" id="1294262"/>
    <lineage>
        <taxon>Archaea</taxon>
        <taxon>Thermoproteota</taxon>
        <taxon>Thermoprotei</taxon>
        <taxon>Sulfolobales</taxon>
        <taxon>Sulfolobaceae</taxon>
        <taxon>Sulfuracidifex</taxon>
    </lineage>
</organism>
<protein>
    <submittedName>
        <fullName evidence="2">Phosphoglycolate phosphatase</fullName>
    </submittedName>
</protein>
<sequence>MKYNSVLVDLGNTLVGFKPPFYEKVYHVMRDNGYDVDLRSVFRAYAKAMGEVNYPNDEGFETVDPRDFLFFLGVYPTQRLIKELNEADIRDGEAFLYDDAIDFLEGVRAHGYKLALVSNASPGVKGILHKFDLEKYFDALALSFEVRAVKPNPKIFGFALKRTGYPAVHVGDIYEIDWVGAKRSYVDPVLLDRYDFYLEIRDKARDLKEALRKIEESKD</sequence>
<dbReference type="EMBL" id="AP018930">
    <property type="protein sequence ID" value="BBG26036.1"/>
    <property type="molecule type" value="Genomic_DNA"/>
</dbReference>
<dbReference type="InterPro" id="IPR051828">
    <property type="entry name" value="HAD-like_hydrolase_domain"/>
</dbReference>
<gene>
    <name evidence="2" type="ORF">IC007_0541</name>
</gene>
<dbReference type="GeneID" id="41716998"/>
<dbReference type="SUPFAM" id="SSF56784">
    <property type="entry name" value="HAD-like"/>
    <property type="match status" value="1"/>
</dbReference>
<dbReference type="Gene3D" id="3.40.50.1000">
    <property type="entry name" value="HAD superfamily/HAD-like"/>
    <property type="match status" value="1"/>
</dbReference>
<name>A0A510E0M8_9CREN</name>
<dbReference type="Pfam" id="PF00702">
    <property type="entry name" value="Hydrolase"/>
    <property type="match status" value="1"/>
</dbReference>
<dbReference type="SFLD" id="SFLDG01129">
    <property type="entry name" value="C1.5:_HAD__Beta-PGM__Phosphata"/>
    <property type="match status" value="1"/>
</dbReference>
<comment type="similarity">
    <text evidence="1">Belongs to the HAD-like hydrolase superfamily.</text>
</comment>
<dbReference type="InterPro" id="IPR006439">
    <property type="entry name" value="HAD-SF_hydro_IA"/>
</dbReference>
<dbReference type="NCBIfam" id="TIGR01549">
    <property type="entry name" value="HAD-SF-IA-v1"/>
    <property type="match status" value="1"/>
</dbReference>
<evidence type="ECO:0000313" key="2">
    <source>
        <dbReference type="EMBL" id="BBG26036.1"/>
    </source>
</evidence>
<dbReference type="PANTHER" id="PTHR46191:SF2">
    <property type="entry name" value="HALOACID DEHALOGENASE-LIKE HYDROLASE DOMAIN-CONTAINING PROTEIN 3"/>
    <property type="match status" value="1"/>
</dbReference>
<dbReference type="Proteomes" id="UP000325030">
    <property type="component" value="Chromosome"/>
</dbReference>
<evidence type="ECO:0000256" key="1">
    <source>
        <dbReference type="ARBA" id="ARBA00007958"/>
    </source>
</evidence>
<reference evidence="3" key="1">
    <citation type="submission" date="2018-09" db="EMBL/GenBank/DDBJ databases">
        <title>Complete Genome Sequencing of Sulfolobus sp. JCM 16834.</title>
        <authorList>
            <person name="Kato S."/>
            <person name="Itoh T."/>
            <person name="Ohkuma M."/>
        </authorList>
    </citation>
    <scope>NUCLEOTIDE SEQUENCE [LARGE SCALE GENOMIC DNA]</scope>
    <source>
        <strain evidence="3">IC-007</strain>
    </source>
</reference>
<dbReference type="SFLD" id="SFLDS00003">
    <property type="entry name" value="Haloacid_Dehalogenase"/>
    <property type="match status" value="1"/>
</dbReference>
<dbReference type="InterPro" id="IPR023214">
    <property type="entry name" value="HAD_sf"/>
</dbReference>
<evidence type="ECO:0000313" key="3">
    <source>
        <dbReference type="Proteomes" id="UP000325030"/>
    </source>
</evidence>
<dbReference type="InterPro" id="IPR036412">
    <property type="entry name" value="HAD-like_sf"/>
</dbReference>
<accession>A0A510E0M8</accession>
<proteinExistence type="inferred from homology"/>
<dbReference type="PANTHER" id="PTHR46191">
    <property type="match status" value="1"/>
</dbReference>